<evidence type="ECO:0000313" key="1">
    <source>
        <dbReference type="EMBL" id="PSL37297.1"/>
    </source>
</evidence>
<gene>
    <name evidence="1" type="ORF">CLV49_0904</name>
    <name evidence="2" type="ORF">ELQ93_13545</name>
</gene>
<protein>
    <submittedName>
        <fullName evidence="1">Uncharacterized protein</fullName>
    </submittedName>
</protein>
<organism evidence="1 3">
    <name type="scientific">Labedella gwakjiensis</name>
    <dbReference type="NCBI Taxonomy" id="390269"/>
    <lineage>
        <taxon>Bacteria</taxon>
        <taxon>Bacillati</taxon>
        <taxon>Actinomycetota</taxon>
        <taxon>Actinomycetes</taxon>
        <taxon>Micrococcales</taxon>
        <taxon>Microbacteriaceae</taxon>
        <taxon>Labedella</taxon>
    </lineage>
</organism>
<dbReference type="Proteomes" id="UP000241203">
    <property type="component" value="Unassembled WGS sequence"/>
</dbReference>
<reference evidence="2 4" key="2">
    <citation type="submission" date="2018-12" db="EMBL/GenBank/DDBJ databases">
        <authorList>
            <person name="hu s."/>
            <person name="Xu Y."/>
            <person name="Xu B."/>
            <person name="Li F."/>
        </authorList>
    </citation>
    <scope>NUCLEOTIDE SEQUENCE [LARGE SCALE GENOMIC DNA]</scope>
    <source>
        <strain evidence="2 4">KSW2-17</strain>
    </source>
</reference>
<name>A0A2P8GTK9_9MICO</name>
<proteinExistence type="predicted"/>
<dbReference type="EMBL" id="PYAU01000001">
    <property type="protein sequence ID" value="PSL37297.1"/>
    <property type="molecule type" value="Genomic_DNA"/>
</dbReference>
<keyword evidence="4" id="KW-1185">Reference proteome</keyword>
<sequence>MRCITYAGENVITSDDVASTLVELTAALAKRGQAEAVHIPIVIEKTGRHDWAELVVGVGNDVLSVPYAWDGDEVDFTEQSAELRRHLDTVRPRRDAEVVVEGEHGDDTGGDPVDPFFDIDIRFDDGTAKA</sequence>
<dbReference type="EMBL" id="RZGY01000002">
    <property type="protein sequence ID" value="RUQ84624.1"/>
    <property type="molecule type" value="Genomic_DNA"/>
</dbReference>
<dbReference type="Proteomes" id="UP000268291">
    <property type="component" value="Unassembled WGS sequence"/>
</dbReference>
<accession>A0A2P8GTK9</accession>
<reference evidence="1 3" key="1">
    <citation type="submission" date="2018-03" db="EMBL/GenBank/DDBJ databases">
        <title>Genomic Encyclopedia of Archaeal and Bacterial Type Strains, Phase II (KMG-II): from individual species to whole genera.</title>
        <authorList>
            <person name="Goeker M."/>
        </authorList>
    </citation>
    <scope>NUCLEOTIDE SEQUENCE [LARGE SCALE GENOMIC DNA]</scope>
    <source>
        <strain evidence="1 3">DSM 21548</strain>
    </source>
</reference>
<evidence type="ECO:0000313" key="2">
    <source>
        <dbReference type="EMBL" id="RUQ84624.1"/>
    </source>
</evidence>
<evidence type="ECO:0000313" key="4">
    <source>
        <dbReference type="Proteomes" id="UP000268291"/>
    </source>
</evidence>
<dbReference type="OrthoDB" id="5120047at2"/>
<dbReference type="AlphaFoldDB" id="A0A2P8GTK9"/>
<dbReference type="RefSeq" id="WP_106562455.1">
    <property type="nucleotide sequence ID" value="NZ_PYAU01000001.1"/>
</dbReference>
<comment type="caution">
    <text evidence="1">The sequence shown here is derived from an EMBL/GenBank/DDBJ whole genome shotgun (WGS) entry which is preliminary data.</text>
</comment>
<evidence type="ECO:0000313" key="3">
    <source>
        <dbReference type="Proteomes" id="UP000241203"/>
    </source>
</evidence>